<reference evidence="4" key="1">
    <citation type="submission" date="2017-02" db="UniProtKB">
        <authorList>
            <consortium name="WormBaseParasite"/>
        </authorList>
    </citation>
    <scope>IDENTIFICATION</scope>
</reference>
<feature type="domain" description="UspA" evidence="1">
    <location>
        <begin position="3"/>
        <end position="150"/>
    </location>
</feature>
<name>A0A0R3T026_RODNA</name>
<evidence type="ECO:0000259" key="1">
    <source>
        <dbReference type="Pfam" id="PF00582"/>
    </source>
</evidence>
<dbReference type="AlphaFoldDB" id="A0A0R3T026"/>
<dbReference type="Proteomes" id="UP000278807">
    <property type="component" value="Unassembled WGS sequence"/>
</dbReference>
<gene>
    <name evidence="2" type="ORF">HNAJ_LOCUS133</name>
</gene>
<dbReference type="Pfam" id="PF00582">
    <property type="entry name" value="Usp"/>
    <property type="match status" value="1"/>
</dbReference>
<dbReference type="InterPro" id="IPR014729">
    <property type="entry name" value="Rossmann-like_a/b/a_fold"/>
</dbReference>
<reference evidence="2 3" key="2">
    <citation type="submission" date="2018-11" db="EMBL/GenBank/DDBJ databases">
        <authorList>
            <consortium name="Pathogen Informatics"/>
        </authorList>
    </citation>
    <scope>NUCLEOTIDE SEQUENCE [LARGE SCALE GENOMIC DNA]</scope>
</reference>
<dbReference type="Gene3D" id="3.40.50.620">
    <property type="entry name" value="HUPs"/>
    <property type="match status" value="1"/>
</dbReference>
<evidence type="ECO:0000313" key="2">
    <source>
        <dbReference type="EMBL" id="VDN95992.1"/>
    </source>
</evidence>
<dbReference type="SUPFAM" id="SSF52402">
    <property type="entry name" value="Adenine nucleotide alpha hydrolases-like"/>
    <property type="match status" value="1"/>
</dbReference>
<dbReference type="PANTHER" id="PTHR46989">
    <property type="entry name" value="USP DOMAIN-CONTAINING PROTEIN"/>
    <property type="match status" value="1"/>
</dbReference>
<dbReference type="InterPro" id="IPR006015">
    <property type="entry name" value="Universal_stress_UspA"/>
</dbReference>
<proteinExistence type="predicted"/>
<accession>A0A0R3T026</accession>
<dbReference type="OrthoDB" id="843225at2759"/>
<evidence type="ECO:0000313" key="3">
    <source>
        <dbReference type="Proteomes" id="UP000278807"/>
    </source>
</evidence>
<dbReference type="EMBL" id="UZAE01000028">
    <property type="protein sequence ID" value="VDN95992.1"/>
    <property type="molecule type" value="Genomic_DNA"/>
</dbReference>
<sequence>MGRTILLPVDPSENCKHALKFYIDHFFNKEDTLIFLHVIDQVSKRNAEEEREEEFEDNSFQNPTTNKILDNGKALAHKYLAWGRDAGIKVKAFVRSDPKAGAAILNVAKELDVDHIIVASRGLNAIGRTFKGSVSTYVVHHSNVPVTVVPCPDTDKPTRGFRSLSLY</sequence>
<dbReference type="PRINTS" id="PR01438">
    <property type="entry name" value="UNVRSLSTRESS"/>
</dbReference>
<organism evidence="4">
    <name type="scientific">Rodentolepis nana</name>
    <name type="common">Dwarf tapeworm</name>
    <name type="synonym">Hymenolepis nana</name>
    <dbReference type="NCBI Taxonomy" id="102285"/>
    <lineage>
        <taxon>Eukaryota</taxon>
        <taxon>Metazoa</taxon>
        <taxon>Spiralia</taxon>
        <taxon>Lophotrochozoa</taxon>
        <taxon>Platyhelminthes</taxon>
        <taxon>Cestoda</taxon>
        <taxon>Eucestoda</taxon>
        <taxon>Cyclophyllidea</taxon>
        <taxon>Hymenolepididae</taxon>
        <taxon>Rodentolepis</taxon>
    </lineage>
</organism>
<dbReference type="InterPro" id="IPR006016">
    <property type="entry name" value="UspA"/>
</dbReference>
<protein>
    <submittedName>
        <fullName evidence="4">Usp domain-containing protein</fullName>
    </submittedName>
</protein>
<dbReference type="PANTHER" id="PTHR46989:SF3">
    <property type="entry name" value="USPA DOMAIN-CONTAINING PROTEIN"/>
    <property type="match status" value="1"/>
</dbReference>
<dbReference type="WBParaSite" id="HNAJ_0000013201-mRNA-1">
    <property type="protein sequence ID" value="HNAJ_0000013201-mRNA-1"/>
    <property type="gene ID" value="HNAJ_0000013201"/>
</dbReference>
<dbReference type="CDD" id="cd23659">
    <property type="entry name" value="USP_At3g01520-like"/>
    <property type="match status" value="1"/>
</dbReference>
<evidence type="ECO:0000313" key="4">
    <source>
        <dbReference type="WBParaSite" id="HNAJ_0000013201-mRNA-1"/>
    </source>
</evidence>
<keyword evidence="3" id="KW-1185">Reference proteome</keyword>